<keyword evidence="1" id="KW-1133">Transmembrane helix</keyword>
<name>A0A379Y1R8_SALET</name>
<sequence>MSKVKVKTLIGSVVTVAFFMTVIVAFLFYAFPENVASATGFGPYNGQRILTFCAVMVAALFLLGWLTEKAFDHAGKSGLYFQWGAEKV</sequence>
<evidence type="ECO:0000313" key="2">
    <source>
        <dbReference type="EMBL" id="SUI39588.1"/>
    </source>
</evidence>
<organism evidence="2 3">
    <name type="scientific">Salmonella enterica I</name>
    <dbReference type="NCBI Taxonomy" id="59201"/>
    <lineage>
        <taxon>Bacteria</taxon>
        <taxon>Pseudomonadati</taxon>
        <taxon>Pseudomonadota</taxon>
        <taxon>Gammaproteobacteria</taxon>
        <taxon>Enterobacterales</taxon>
        <taxon>Enterobacteriaceae</taxon>
        <taxon>Salmonella</taxon>
    </lineage>
</organism>
<reference evidence="2 3" key="1">
    <citation type="submission" date="2018-06" db="EMBL/GenBank/DDBJ databases">
        <authorList>
            <consortium name="Pathogen Informatics"/>
            <person name="Doyle S."/>
        </authorList>
    </citation>
    <scope>NUCLEOTIDE SEQUENCE [LARGE SCALE GENOMIC DNA]</scope>
    <source>
        <strain evidence="2 3">NCTC5798</strain>
    </source>
</reference>
<keyword evidence="1" id="KW-0472">Membrane</keyword>
<feature type="transmembrane region" description="Helical" evidence="1">
    <location>
        <begin position="49"/>
        <end position="67"/>
    </location>
</feature>
<dbReference type="Proteomes" id="UP000255534">
    <property type="component" value="Unassembled WGS sequence"/>
</dbReference>
<keyword evidence="1" id="KW-0812">Transmembrane</keyword>
<feature type="transmembrane region" description="Helical" evidence="1">
    <location>
        <begin position="9"/>
        <end position="29"/>
    </location>
</feature>
<accession>A0A379Y1R8</accession>
<gene>
    <name evidence="2" type="ORF">NCTC5798_06029</name>
</gene>
<dbReference type="AlphaFoldDB" id="A0A379Y1R8"/>
<proteinExistence type="predicted"/>
<protein>
    <submittedName>
        <fullName evidence="2">Uncharacterized protein</fullName>
    </submittedName>
</protein>
<dbReference type="EMBL" id="UGXK01000002">
    <property type="protein sequence ID" value="SUI39588.1"/>
    <property type="molecule type" value="Genomic_DNA"/>
</dbReference>
<evidence type="ECO:0000313" key="3">
    <source>
        <dbReference type="Proteomes" id="UP000255534"/>
    </source>
</evidence>
<evidence type="ECO:0000256" key="1">
    <source>
        <dbReference type="SAM" id="Phobius"/>
    </source>
</evidence>